<dbReference type="RefSeq" id="WP_246463433.1">
    <property type="nucleotide sequence ID" value="NZ_JACIIZ010000024.1"/>
</dbReference>
<dbReference type="InterPro" id="IPR016161">
    <property type="entry name" value="Ald_DH/histidinol_DH"/>
</dbReference>
<dbReference type="InterPro" id="IPR015590">
    <property type="entry name" value="Aldehyde_DH_dom"/>
</dbReference>
<name>A0A7X0EHF8_9PROT</name>
<proteinExistence type="inferred from homology"/>
<dbReference type="SUPFAM" id="SSF53720">
    <property type="entry name" value="ALDH-like"/>
    <property type="match status" value="1"/>
</dbReference>
<organism evidence="8 9">
    <name type="scientific">Nitrospirillum iridis</name>
    <dbReference type="NCBI Taxonomy" id="765888"/>
    <lineage>
        <taxon>Bacteria</taxon>
        <taxon>Pseudomonadati</taxon>
        <taxon>Pseudomonadota</taxon>
        <taxon>Alphaproteobacteria</taxon>
        <taxon>Rhodospirillales</taxon>
        <taxon>Azospirillaceae</taxon>
        <taxon>Nitrospirillum</taxon>
    </lineage>
</organism>
<feature type="domain" description="Aldehyde dehydrogenase" evidence="7">
    <location>
        <begin position="40"/>
        <end position="494"/>
    </location>
</feature>
<dbReference type="EMBL" id="JACIIZ010000024">
    <property type="protein sequence ID" value="MBB6255106.1"/>
    <property type="molecule type" value="Genomic_DNA"/>
</dbReference>
<dbReference type="CDD" id="cd07152">
    <property type="entry name" value="ALDH_BenzADH"/>
    <property type="match status" value="1"/>
</dbReference>
<protein>
    <submittedName>
        <fullName evidence="8">Benzaldehyde dehydrogenase (NAD)</fullName>
        <ecNumber evidence="8">1.2.1.28</ecNumber>
    </submittedName>
</protein>
<evidence type="ECO:0000259" key="7">
    <source>
        <dbReference type="Pfam" id="PF00171"/>
    </source>
</evidence>
<dbReference type="Gene3D" id="3.40.309.10">
    <property type="entry name" value="Aldehyde Dehydrogenase, Chain A, domain 2"/>
    <property type="match status" value="1"/>
</dbReference>
<dbReference type="PANTHER" id="PTHR42986:SF1">
    <property type="entry name" value="BENZALDEHYDE DEHYDROGENASE YFMT"/>
    <property type="match status" value="1"/>
</dbReference>
<dbReference type="Pfam" id="PF00171">
    <property type="entry name" value="Aldedh"/>
    <property type="match status" value="1"/>
</dbReference>
<evidence type="ECO:0000256" key="5">
    <source>
        <dbReference type="RuleBase" id="RU003345"/>
    </source>
</evidence>
<comment type="similarity">
    <text evidence="1 5">Belongs to the aldehyde dehydrogenase family.</text>
</comment>
<feature type="region of interest" description="Disordered" evidence="6">
    <location>
        <begin position="1"/>
        <end position="24"/>
    </location>
</feature>
<evidence type="ECO:0000256" key="1">
    <source>
        <dbReference type="ARBA" id="ARBA00009986"/>
    </source>
</evidence>
<evidence type="ECO:0000256" key="6">
    <source>
        <dbReference type="SAM" id="MobiDB-lite"/>
    </source>
</evidence>
<gene>
    <name evidence="8" type="ORF">FHS74_005705</name>
</gene>
<evidence type="ECO:0000256" key="2">
    <source>
        <dbReference type="ARBA" id="ARBA00023002"/>
    </source>
</evidence>
<dbReference type="InterPro" id="IPR029510">
    <property type="entry name" value="Ald_DH_CS_GLU"/>
</dbReference>
<keyword evidence="9" id="KW-1185">Reference proteome</keyword>
<reference evidence="8 9" key="1">
    <citation type="submission" date="2020-08" db="EMBL/GenBank/DDBJ databases">
        <title>Genomic Encyclopedia of Type Strains, Phase IV (KMG-IV): sequencing the most valuable type-strain genomes for metagenomic binning, comparative biology and taxonomic classification.</title>
        <authorList>
            <person name="Goeker M."/>
        </authorList>
    </citation>
    <scope>NUCLEOTIDE SEQUENCE [LARGE SCALE GENOMIC DNA]</scope>
    <source>
        <strain evidence="8 9">DSM 22198</strain>
    </source>
</reference>
<dbReference type="PANTHER" id="PTHR42986">
    <property type="entry name" value="BENZALDEHYDE DEHYDROGENASE YFMT"/>
    <property type="match status" value="1"/>
</dbReference>
<evidence type="ECO:0000313" key="9">
    <source>
        <dbReference type="Proteomes" id="UP000539175"/>
    </source>
</evidence>
<dbReference type="AlphaFoldDB" id="A0A7X0EHF8"/>
<evidence type="ECO:0000256" key="4">
    <source>
        <dbReference type="PROSITE-ProRule" id="PRU10007"/>
    </source>
</evidence>
<comment type="caution">
    <text evidence="8">The sequence shown here is derived from an EMBL/GenBank/DDBJ whole genome shotgun (WGS) entry which is preliminary data.</text>
</comment>
<evidence type="ECO:0000256" key="3">
    <source>
        <dbReference type="ARBA" id="ARBA00023027"/>
    </source>
</evidence>
<keyword evidence="2 5" id="KW-0560">Oxidoreductase</keyword>
<dbReference type="GO" id="GO:0018479">
    <property type="term" value="F:benzaldehyde dehydrogenase (NAD+) activity"/>
    <property type="evidence" value="ECO:0007669"/>
    <property type="project" value="UniProtKB-EC"/>
</dbReference>
<dbReference type="InterPro" id="IPR016163">
    <property type="entry name" value="Ald_DH_C"/>
</dbReference>
<dbReference type="EC" id="1.2.1.28" evidence="8"/>
<keyword evidence="3" id="KW-0520">NAD</keyword>
<feature type="active site" evidence="4">
    <location>
        <position position="274"/>
    </location>
</feature>
<dbReference type="Proteomes" id="UP000539175">
    <property type="component" value="Unassembled WGS sequence"/>
</dbReference>
<sequence length="506" mass="52212">MTKQLASSAPDLPHLDLPHMGQVDDPWGGVGEGRLFTGAWVQARGGVIEVKEPATGRVLTLVGRAEAADVRAAAQAARVAQVDWAARAPTARAEVVEEAARVMGGMADTVVRWLMREAGSAGPKAQVEHQHALGFLRHAAAMGQEPQGHILASVPPRRSVAERVPLGVVGVIAPFNFPLVLALRAVAPALAAGNAVVLKPDPRTPVSGGFLIAQAFAAAGLPPGLLHVLPGGADVGQALCADPDIAMITFTGSTGAGRAVGELAGRHLKKVQLELGGKNALVILDDADIDLAARNAAWGAWLHQGQICMSTGRILVHHSLHDDLVTRLAAKARALPVGDPLDGVAIGPLIDPGQVARVDAIVQASVAAGARLVAGGTHDGRCYAPTVLAGVTPGMPAFDEEIFGPVAVVTAFADDDQAVDLANRGQYGLAAGVIGANVDRAVRLGARLRTGHLHINDQTVVAEPQAPFGGMGASGNGSRISGPANWDEFTTWRWTTVQPTAPAYPY</sequence>
<dbReference type="Gene3D" id="3.40.605.10">
    <property type="entry name" value="Aldehyde Dehydrogenase, Chain A, domain 1"/>
    <property type="match status" value="1"/>
</dbReference>
<dbReference type="PROSITE" id="PS00687">
    <property type="entry name" value="ALDEHYDE_DEHYDR_GLU"/>
    <property type="match status" value="1"/>
</dbReference>
<dbReference type="InterPro" id="IPR016162">
    <property type="entry name" value="Ald_DH_N"/>
</dbReference>
<accession>A0A7X0EHF8</accession>
<evidence type="ECO:0000313" key="8">
    <source>
        <dbReference type="EMBL" id="MBB6255106.1"/>
    </source>
</evidence>